<accession>A0ABV0XHK0</accession>
<name>A0ABV0XHK0_9TELE</name>
<feature type="region of interest" description="Disordered" evidence="1">
    <location>
        <begin position="40"/>
        <end position="63"/>
    </location>
</feature>
<sequence length="115" mass="13123">MHLCKNKCSRNIKDYVLYLQVLYHCPGFRQGVKKLYDLSKRRKKPADETDKNEESQSQQSKCASETLPAHIELLGSFNSLITSVEQLQSSYLLNPDGFGEGELATPPRKILHTIR</sequence>
<evidence type="ECO:0000313" key="3">
    <source>
        <dbReference type="Proteomes" id="UP001469553"/>
    </source>
</evidence>
<feature type="compositionally biased region" description="Basic and acidic residues" evidence="1">
    <location>
        <begin position="40"/>
        <end position="54"/>
    </location>
</feature>
<organism evidence="2 3">
    <name type="scientific">Ameca splendens</name>
    <dbReference type="NCBI Taxonomy" id="208324"/>
    <lineage>
        <taxon>Eukaryota</taxon>
        <taxon>Metazoa</taxon>
        <taxon>Chordata</taxon>
        <taxon>Craniata</taxon>
        <taxon>Vertebrata</taxon>
        <taxon>Euteleostomi</taxon>
        <taxon>Actinopterygii</taxon>
        <taxon>Neopterygii</taxon>
        <taxon>Teleostei</taxon>
        <taxon>Neoteleostei</taxon>
        <taxon>Acanthomorphata</taxon>
        <taxon>Ovalentaria</taxon>
        <taxon>Atherinomorphae</taxon>
        <taxon>Cyprinodontiformes</taxon>
        <taxon>Goodeidae</taxon>
        <taxon>Ameca</taxon>
    </lineage>
</organism>
<gene>
    <name evidence="2" type="ORF">AMECASPLE_025197</name>
</gene>
<evidence type="ECO:0000313" key="2">
    <source>
        <dbReference type="EMBL" id="MEQ2280930.1"/>
    </source>
</evidence>
<proteinExistence type="predicted"/>
<comment type="caution">
    <text evidence="2">The sequence shown here is derived from an EMBL/GenBank/DDBJ whole genome shotgun (WGS) entry which is preliminary data.</text>
</comment>
<keyword evidence="3" id="KW-1185">Reference proteome</keyword>
<reference evidence="2 3" key="1">
    <citation type="submission" date="2021-06" db="EMBL/GenBank/DDBJ databases">
        <authorList>
            <person name="Palmer J.M."/>
        </authorList>
    </citation>
    <scope>NUCLEOTIDE SEQUENCE [LARGE SCALE GENOMIC DNA]</scope>
    <source>
        <strain evidence="2 3">AS_MEX2019</strain>
        <tissue evidence="2">Muscle</tissue>
    </source>
</reference>
<dbReference type="EMBL" id="JAHRIP010002462">
    <property type="protein sequence ID" value="MEQ2280930.1"/>
    <property type="molecule type" value="Genomic_DNA"/>
</dbReference>
<protein>
    <submittedName>
        <fullName evidence="2">Uncharacterized protein</fullName>
    </submittedName>
</protein>
<dbReference type="Proteomes" id="UP001469553">
    <property type="component" value="Unassembled WGS sequence"/>
</dbReference>
<evidence type="ECO:0000256" key="1">
    <source>
        <dbReference type="SAM" id="MobiDB-lite"/>
    </source>
</evidence>